<evidence type="ECO:0000313" key="3">
    <source>
        <dbReference type="EMBL" id="PJZ63863.1"/>
    </source>
</evidence>
<dbReference type="AlphaFoldDB" id="A0A2M9YP91"/>
<evidence type="ECO:0000313" key="2">
    <source>
        <dbReference type="EMBL" id="PJZ53329.1"/>
    </source>
</evidence>
<name>A0A2M9YP91_9LEPT</name>
<feature type="compositionally biased region" description="Basic and acidic residues" evidence="1">
    <location>
        <begin position="87"/>
        <end position="108"/>
    </location>
</feature>
<evidence type="ECO:0000313" key="4">
    <source>
        <dbReference type="Proteomes" id="UP000232149"/>
    </source>
</evidence>
<evidence type="ECO:0000256" key="1">
    <source>
        <dbReference type="SAM" id="MobiDB-lite"/>
    </source>
</evidence>
<organism evidence="2 5">
    <name type="scientific">Leptospira adleri</name>
    <dbReference type="NCBI Taxonomy" id="2023186"/>
    <lineage>
        <taxon>Bacteria</taxon>
        <taxon>Pseudomonadati</taxon>
        <taxon>Spirochaetota</taxon>
        <taxon>Spirochaetia</taxon>
        <taxon>Leptospirales</taxon>
        <taxon>Leptospiraceae</taxon>
        <taxon>Leptospira</taxon>
    </lineage>
</organism>
<dbReference type="Proteomes" id="UP000232188">
    <property type="component" value="Unassembled WGS sequence"/>
</dbReference>
<accession>A0A2M9YP91</accession>
<evidence type="ECO:0000313" key="5">
    <source>
        <dbReference type="Proteomes" id="UP000232188"/>
    </source>
</evidence>
<dbReference type="EMBL" id="NPDU01000001">
    <property type="protein sequence ID" value="PJZ63863.1"/>
    <property type="molecule type" value="Genomic_DNA"/>
</dbReference>
<keyword evidence="4" id="KW-1185">Reference proteome</keyword>
<sequence>MFPNFYKPGFTILILFFGLCFELNAKSVLLKNGKKLENVGVKPVSNGFEVSHPDGRIEKISLSEVLKIFISDRVPKKDTIQTKPILTKKEEAAPSEPKETISSEDPPKKKSGVAVFAEGLIPGWSRMARSDSYAVKGLGFLFIFTELYLAHKTYQITRPPGPASDSSHPLISPYVLAAFALRDNNLLFVAYANSIISEQNQVRLSDGRVIQKGRYEQEREAYISAFLFVLLMDAFLGYRFEDWTVVPKVNVSVQSREISAGVTIRF</sequence>
<dbReference type="NCBIfam" id="NF047433">
    <property type="entry name" value="Lepto_7_Nterm"/>
    <property type="match status" value="1"/>
</dbReference>
<feature type="region of interest" description="Disordered" evidence="1">
    <location>
        <begin position="81"/>
        <end position="110"/>
    </location>
</feature>
<comment type="caution">
    <text evidence="2">The sequence shown here is derived from an EMBL/GenBank/DDBJ whole genome shotgun (WGS) entry which is preliminary data.</text>
</comment>
<dbReference type="EMBL" id="NPDV01000008">
    <property type="protein sequence ID" value="PJZ53329.1"/>
    <property type="molecule type" value="Genomic_DNA"/>
</dbReference>
<reference evidence="4 5" key="1">
    <citation type="submission" date="2017-07" db="EMBL/GenBank/DDBJ databases">
        <title>Leptospira spp. isolated from tropical soils.</title>
        <authorList>
            <person name="Thibeaux R."/>
            <person name="Iraola G."/>
            <person name="Ferres I."/>
            <person name="Bierque E."/>
            <person name="Girault D."/>
            <person name="Soupe-Gilbert M.-E."/>
            <person name="Picardeau M."/>
            <person name="Goarant C."/>
        </authorList>
    </citation>
    <scope>NUCLEOTIDE SEQUENCE [LARGE SCALE GENOMIC DNA]</scope>
    <source>
        <strain evidence="2 5">FH2-B-C1</strain>
        <strain evidence="3 4">FH2-B-D1</strain>
    </source>
</reference>
<protein>
    <submittedName>
        <fullName evidence="2">Uncharacterized protein</fullName>
    </submittedName>
</protein>
<proteinExistence type="predicted"/>
<gene>
    <name evidence="3" type="ORF">CH376_00075</name>
    <name evidence="2" type="ORF">CH380_11035</name>
</gene>
<dbReference type="Proteomes" id="UP000232149">
    <property type="component" value="Unassembled WGS sequence"/>
</dbReference>